<gene>
    <name evidence="2" type="ORF">MNBD_GAMMA16-2059</name>
</gene>
<dbReference type="Gene3D" id="2.60.120.10">
    <property type="entry name" value="Jelly Rolls"/>
    <property type="match status" value="1"/>
</dbReference>
<dbReference type="Gene3D" id="3.40.605.10">
    <property type="entry name" value="Aldehyde Dehydrogenase, Chain A, domain 1"/>
    <property type="match status" value="1"/>
</dbReference>
<dbReference type="AlphaFoldDB" id="A0A3B0Z833"/>
<name>A0A3B0Z833_9ZZZZ</name>
<dbReference type="InterPro" id="IPR018490">
    <property type="entry name" value="cNMP-bd_dom_sf"/>
</dbReference>
<sequence length="582" mass="63636">MLISTLSNLVDTPFKNFFKEKNFHAGELLFRQSDPVDGCHLILKGSVHGFVRDHKLERQATLNVDFGAQDIVGIKDLIENQNRNFSAITSGNVRTFFLSKKSFHQMQNNERAISLFYKIALNSLCKQTRLLDEHMASAALMNSSIPEVNFTVSNAVLAHHEIGVFSEQWIDQLINDVAIEINKNANTLATQTVLESNMGIQQHKILKIGLGSIEVAKTLIGKEGVGSIGKIKNGVRSINSSMGVVFGMIPITNPVETIVFKFLSCLKSRNAIIISSHRKGRDVGLKTVQIIQALLKKHGAPINLIQASSLPANRIVTNAFMSHKDVNFILATGGPSMVKSAYSSGTPAIGVGRGNAPVWVCEGCDILQATQQIINSKSFDNGIVCGSENNLLVDATILDEFVTCAKNHGAIILNDVELQLLHEELFSRGRLDSFWVGRSAEDICKHLNIQRDNNIKLILARVEKDNLNSPLLKEKLAPILSLSVIDNTQQALTLAKNILKREGAGHTAIIHCKDNALIEQYSQAVDVNRILVNTSGTQGCIGTTNGLELSWTLGCGTQGGGSTSDNVNYRHLMNVKRIAYAQ</sequence>
<protein>
    <submittedName>
        <fullName evidence="2">Alcohol dehydrogenase Acetaldehyde dehydrogenase</fullName>
        <ecNumber evidence="2">1.1.1.1</ecNumber>
        <ecNumber evidence="2">1.2.1.10</ecNumber>
    </submittedName>
</protein>
<dbReference type="SUPFAM" id="SSF53720">
    <property type="entry name" value="ALDH-like"/>
    <property type="match status" value="1"/>
</dbReference>
<dbReference type="EMBL" id="UOFO01000015">
    <property type="protein sequence ID" value="VAW83627.1"/>
    <property type="molecule type" value="Genomic_DNA"/>
</dbReference>
<dbReference type="InterPro" id="IPR016163">
    <property type="entry name" value="Ald_DH_C"/>
</dbReference>
<dbReference type="Gene3D" id="3.40.309.10">
    <property type="entry name" value="Aldehyde Dehydrogenase, Chain A, domain 2"/>
    <property type="match status" value="1"/>
</dbReference>
<reference evidence="2" key="1">
    <citation type="submission" date="2018-06" db="EMBL/GenBank/DDBJ databases">
        <authorList>
            <person name="Zhirakovskaya E."/>
        </authorList>
    </citation>
    <scope>NUCLEOTIDE SEQUENCE</scope>
</reference>
<dbReference type="CDD" id="cd00038">
    <property type="entry name" value="CAP_ED"/>
    <property type="match status" value="1"/>
</dbReference>
<keyword evidence="2" id="KW-0560">Oxidoreductase</keyword>
<dbReference type="GO" id="GO:0004022">
    <property type="term" value="F:alcohol dehydrogenase (NAD+) activity"/>
    <property type="evidence" value="ECO:0007669"/>
    <property type="project" value="UniProtKB-EC"/>
</dbReference>
<dbReference type="Pfam" id="PF00027">
    <property type="entry name" value="cNMP_binding"/>
    <property type="match status" value="1"/>
</dbReference>
<evidence type="ECO:0000259" key="1">
    <source>
        <dbReference type="PROSITE" id="PS50042"/>
    </source>
</evidence>
<dbReference type="EC" id="1.2.1.10" evidence="2"/>
<dbReference type="PANTHER" id="PTHR11699">
    <property type="entry name" value="ALDEHYDE DEHYDROGENASE-RELATED"/>
    <property type="match status" value="1"/>
</dbReference>
<proteinExistence type="predicted"/>
<accession>A0A3B0Z833</accession>
<feature type="domain" description="Cyclic nucleotide-binding" evidence="1">
    <location>
        <begin position="2"/>
        <end position="106"/>
    </location>
</feature>
<dbReference type="InterPro" id="IPR016161">
    <property type="entry name" value="Ald_DH/histidinol_DH"/>
</dbReference>
<dbReference type="InterPro" id="IPR016162">
    <property type="entry name" value="Ald_DH_N"/>
</dbReference>
<dbReference type="GO" id="GO:0008774">
    <property type="term" value="F:acetaldehyde dehydrogenase (acetylating) activity"/>
    <property type="evidence" value="ECO:0007669"/>
    <property type="project" value="UniProtKB-EC"/>
</dbReference>
<dbReference type="InterPro" id="IPR000595">
    <property type="entry name" value="cNMP-bd_dom"/>
</dbReference>
<dbReference type="SUPFAM" id="SSF51206">
    <property type="entry name" value="cAMP-binding domain-like"/>
    <property type="match status" value="1"/>
</dbReference>
<dbReference type="Pfam" id="PF00171">
    <property type="entry name" value="Aldedh"/>
    <property type="match status" value="1"/>
</dbReference>
<dbReference type="EC" id="1.1.1.1" evidence="2"/>
<organism evidence="2">
    <name type="scientific">hydrothermal vent metagenome</name>
    <dbReference type="NCBI Taxonomy" id="652676"/>
    <lineage>
        <taxon>unclassified sequences</taxon>
        <taxon>metagenomes</taxon>
        <taxon>ecological metagenomes</taxon>
    </lineage>
</organism>
<dbReference type="InterPro" id="IPR015590">
    <property type="entry name" value="Aldehyde_DH_dom"/>
</dbReference>
<dbReference type="InterPro" id="IPR014710">
    <property type="entry name" value="RmlC-like_jellyroll"/>
</dbReference>
<dbReference type="PROSITE" id="PS50042">
    <property type="entry name" value="CNMP_BINDING_3"/>
    <property type="match status" value="1"/>
</dbReference>
<evidence type="ECO:0000313" key="2">
    <source>
        <dbReference type="EMBL" id="VAW83627.1"/>
    </source>
</evidence>